<name>A0A194SD31_RHOGW</name>
<dbReference type="RefSeq" id="XP_018273355.1">
    <property type="nucleotide sequence ID" value="XM_018413116.1"/>
</dbReference>
<accession>A0A194SD31</accession>
<reference evidence="4 5" key="1">
    <citation type="journal article" date="2015" name="Front. Microbiol.">
        <title>Genome sequence of the plant growth promoting endophytic yeast Rhodotorula graminis WP1.</title>
        <authorList>
            <person name="Firrincieli A."/>
            <person name="Otillar R."/>
            <person name="Salamov A."/>
            <person name="Schmutz J."/>
            <person name="Khan Z."/>
            <person name="Redman R.S."/>
            <person name="Fleck N.D."/>
            <person name="Lindquist E."/>
            <person name="Grigoriev I.V."/>
            <person name="Doty S.L."/>
        </authorList>
    </citation>
    <scope>NUCLEOTIDE SEQUENCE [LARGE SCALE GENOMIC DNA]</scope>
    <source>
        <strain evidence="4 5">WP1</strain>
    </source>
</reference>
<evidence type="ECO:0000313" key="5">
    <source>
        <dbReference type="Proteomes" id="UP000053890"/>
    </source>
</evidence>
<organism evidence="4 5">
    <name type="scientific">Rhodotorula graminis (strain WP1)</name>
    <dbReference type="NCBI Taxonomy" id="578459"/>
    <lineage>
        <taxon>Eukaryota</taxon>
        <taxon>Fungi</taxon>
        <taxon>Dikarya</taxon>
        <taxon>Basidiomycota</taxon>
        <taxon>Pucciniomycotina</taxon>
        <taxon>Microbotryomycetes</taxon>
        <taxon>Sporidiobolales</taxon>
        <taxon>Sporidiobolaceae</taxon>
        <taxon>Rhodotorula</taxon>
    </lineage>
</organism>
<dbReference type="Proteomes" id="UP000053890">
    <property type="component" value="Unassembled WGS sequence"/>
</dbReference>
<dbReference type="OrthoDB" id="263560at2759"/>
<protein>
    <recommendedName>
        <fullName evidence="6">Pre-rRNA-processing protein TSR2</fullName>
    </recommendedName>
</protein>
<keyword evidence="2" id="KW-0698">rRNA processing</keyword>
<evidence type="ECO:0000256" key="1">
    <source>
        <dbReference type="ARBA" id="ARBA00006524"/>
    </source>
</evidence>
<evidence type="ECO:0000313" key="4">
    <source>
        <dbReference type="EMBL" id="KPV77306.1"/>
    </source>
</evidence>
<comment type="similarity">
    <text evidence="1">Belongs to the TSR2 family.</text>
</comment>
<dbReference type="OMA" id="FELWPAM"/>
<dbReference type="AlphaFoldDB" id="A0A194SD31"/>
<evidence type="ECO:0008006" key="6">
    <source>
        <dbReference type="Google" id="ProtNLM"/>
    </source>
</evidence>
<proteinExistence type="inferred from homology"/>
<feature type="region of interest" description="Disordered" evidence="3">
    <location>
        <begin position="128"/>
        <end position="196"/>
    </location>
</feature>
<dbReference type="Pfam" id="PF10273">
    <property type="entry name" value="WGG"/>
    <property type="match status" value="1"/>
</dbReference>
<feature type="compositionally biased region" description="Acidic residues" evidence="3">
    <location>
        <begin position="135"/>
        <end position="163"/>
    </location>
</feature>
<dbReference type="STRING" id="578459.A0A194SD31"/>
<keyword evidence="5" id="KW-1185">Reference proteome</keyword>
<gene>
    <name evidence="4" type="ORF">RHOBADRAFT_33490</name>
</gene>
<dbReference type="GeneID" id="28973565"/>
<dbReference type="GO" id="GO:0006364">
    <property type="term" value="P:rRNA processing"/>
    <property type="evidence" value="ECO:0007669"/>
    <property type="project" value="UniProtKB-KW"/>
</dbReference>
<dbReference type="InterPro" id="IPR019398">
    <property type="entry name" value="Pre-rRNA_process_TSR2"/>
</dbReference>
<evidence type="ECO:0000256" key="2">
    <source>
        <dbReference type="ARBA" id="ARBA00022552"/>
    </source>
</evidence>
<dbReference type="PANTHER" id="PTHR21250">
    <property type="entry name" value="PRE-RRNA-PROCESSING PROTEIN TSR2 HOMOLOG"/>
    <property type="match status" value="1"/>
</dbReference>
<dbReference type="EMBL" id="KQ474074">
    <property type="protein sequence ID" value="KPV77306.1"/>
    <property type="molecule type" value="Genomic_DNA"/>
</dbReference>
<sequence length="196" mass="21295">MSAPAADAQQQQQQPPVAPAEERALALFARSALDLFDMWPALRLAISHGWGGDGKEGKTAIAEDVVDLLMEQGIPLPAADDVAATLLHVVGNEFDVDLEDGSEVLVARDLVALWRECLGRDRGGARFEARREGGGDEDESSDEGSEFDESGSDDEMDGIEEEEHAPQLVETRPREEPVVDEDGFELVQTKKKGGRR</sequence>
<evidence type="ECO:0000256" key="3">
    <source>
        <dbReference type="SAM" id="MobiDB-lite"/>
    </source>
</evidence>